<reference evidence="1" key="2">
    <citation type="submission" date="2020-02" db="EMBL/GenBank/DDBJ databases">
        <authorList>
            <person name="Gilchrist C.L.M."/>
            <person name="Chooi Y.-H."/>
        </authorList>
    </citation>
    <scope>NUCLEOTIDE SEQUENCE</scope>
    <source>
        <strain evidence="1">MST-FP2251</strain>
    </source>
</reference>
<organism evidence="1 2">
    <name type="scientific">Aspergillus nanangensis</name>
    <dbReference type="NCBI Taxonomy" id="2582783"/>
    <lineage>
        <taxon>Eukaryota</taxon>
        <taxon>Fungi</taxon>
        <taxon>Dikarya</taxon>
        <taxon>Ascomycota</taxon>
        <taxon>Pezizomycotina</taxon>
        <taxon>Eurotiomycetes</taxon>
        <taxon>Eurotiomycetidae</taxon>
        <taxon>Eurotiales</taxon>
        <taxon>Aspergillaceae</taxon>
        <taxon>Aspergillus</taxon>
        <taxon>Aspergillus subgen. Circumdati</taxon>
    </lineage>
</organism>
<sequence length="232" mass="26728">MESIKDRVKELIYGFPKPPPRARSKPLQVICVGPPRSATESLSVALRQLGLTTYHGWDIAFEENAAYIQGWDKLARRKWKGAPDGDAHITREDFDALLGHADAVVDSAASFFAAQLIEAYPEAKIILNTRRDLDAWHRSAMKTLVSDIEDSWFYWMLHFFNADLFWIWEFISVNGYPNLFRSPFKGNAREGIARNGKWVYREHCNMIRGLVPKERLLEWNAEDGWDPLCKVT</sequence>
<dbReference type="SUPFAM" id="SSF52540">
    <property type="entry name" value="P-loop containing nucleoside triphosphate hydrolases"/>
    <property type="match status" value="1"/>
</dbReference>
<accession>A0AAD4GRG2</accession>
<protein>
    <recommendedName>
        <fullName evidence="3">P-loop containing nucleoside triphosphate hydrolase protein</fullName>
    </recommendedName>
</protein>
<keyword evidence="2" id="KW-1185">Reference proteome</keyword>
<dbReference type="PANTHER" id="PTHR36978">
    <property type="entry name" value="P-LOOP CONTAINING NUCLEOTIDE TRIPHOSPHATE HYDROLASE"/>
    <property type="match status" value="1"/>
</dbReference>
<dbReference type="AlphaFoldDB" id="A0AAD4GRG2"/>
<evidence type="ECO:0000313" key="2">
    <source>
        <dbReference type="Proteomes" id="UP001194746"/>
    </source>
</evidence>
<dbReference type="Pfam" id="PF17784">
    <property type="entry name" value="Sulfotransfer_4"/>
    <property type="match status" value="1"/>
</dbReference>
<dbReference type="EMBL" id="VCAU01000097">
    <property type="protein sequence ID" value="KAF9885343.1"/>
    <property type="molecule type" value="Genomic_DNA"/>
</dbReference>
<dbReference type="Proteomes" id="UP001194746">
    <property type="component" value="Unassembled WGS sequence"/>
</dbReference>
<dbReference type="InterPro" id="IPR040632">
    <property type="entry name" value="Sulfotransfer_4"/>
</dbReference>
<dbReference type="Gene3D" id="3.40.50.300">
    <property type="entry name" value="P-loop containing nucleotide triphosphate hydrolases"/>
    <property type="match status" value="1"/>
</dbReference>
<dbReference type="InterPro" id="IPR027417">
    <property type="entry name" value="P-loop_NTPase"/>
</dbReference>
<dbReference type="PANTHER" id="PTHR36978:SF8">
    <property type="entry name" value="NAD DEPENDENT EPIMERASE_DEHYDRATASE"/>
    <property type="match status" value="1"/>
</dbReference>
<comment type="caution">
    <text evidence="1">The sequence shown here is derived from an EMBL/GenBank/DDBJ whole genome shotgun (WGS) entry which is preliminary data.</text>
</comment>
<evidence type="ECO:0000313" key="1">
    <source>
        <dbReference type="EMBL" id="KAF9885343.1"/>
    </source>
</evidence>
<proteinExistence type="predicted"/>
<evidence type="ECO:0008006" key="3">
    <source>
        <dbReference type="Google" id="ProtNLM"/>
    </source>
</evidence>
<name>A0AAD4GRG2_ASPNN</name>
<reference evidence="1" key="1">
    <citation type="journal article" date="2019" name="Beilstein J. Org. Chem.">
        <title>Nanangenines: drimane sesquiterpenoids as the dominant metabolite cohort of a novel Australian fungus, Aspergillus nanangensis.</title>
        <authorList>
            <person name="Lacey H.J."/>
            <person name="Gilchrist C.L.M."/>
            <person name="Crombie A."/>
            <person name="Kalaitzis J.A."/>
            <person name="Vuong D."/>
            <person name="Rutledge P.J."/>
            <person name="Turner P."/>
            <person name="Pitt J.I."/>
            <person name="Lacey E."/>
            <person name="Chooi Y.H."/>
            <person name="Piggott A.M."/>
        </authorList>
    </citation>
    <scope>NUCLEOTIDE SEQUENCE</scope>
    <source>
        <strain evidence="1">MST-FP2251</strain>
    </source>
</reference>
<gene>
    <name evidence="1" type="ORF">FE257_012960</name>
</gene>